<evidence type="ECO:0000259" key="1">
    <source>
        <dbReference type="PROSITE" id="PS51819"/>
    </source>
</evidence>
<gene>
    <name evidence="2" type="ORF">QRT04_09100</name>
</gene>
<feature type="domain" description="VOC" evidence="1">
    <location>
        <begin position="3"/>
        <end position="114"/>
    </location>
</feature>
<feature type="domain" description="VOC" evidence="1">
    <location>
        <begin position="149"/>
        <end position="266"/>
    </location>
</feature>
<comment type="caution">
    <text evidence="2">The sequence shown here is derived from an EMBL/GenBank/DDBJ whole genome shotgun (WGS) entry which is preliminary data.</text>
</comment>
<dbReference type="Pfam" id="PF00903">
    <property type="entry name" value="Glyoxalase"/>
    <property type="match status" value="1"/>
</dbReference>
<dbReference type="RefSeq" id="WP_289454895.1">
    <property type="nucleotide sequence ID" value="NZ_JAUCGQ010000001.1"/>
</dbReference>
<dbReference type="PANTHER" id="PTHR35908:SF1">
    <property type="entry name" value="CONSERVED PROTEIN"/>
    <property type="match status" value="1"/>
</dbReference>
<dbReference type="PROSITE" id="PS51819">
    <property type="entry name" value="VOC"/>
    <property type="match status" value="2"/>
</dbReference>
<evidence type="ECO:0000313" key="3">
    <source>
        <dbReference type="Proteomes" id="UP001529338"/>
    </source>
</evidence>
<keyword evidence="3" id="KW-1185">Reference proteome</keyword>
<reference evidence="2 3" key="1">
    <citation type="submission" date="2023-06" db="EMBL/GenBank/DDBJ databases">
        <title>Cellulomonas sp. MW4 Whole genome sequence.</title>
        <authorList>
            <person name="Park S."/>
        </authorList>
    </citation>
    <scope>NUCLEOTIDE SEQUENCE [LARGE SCALE GENOMIC DNA]</scope>
    <source>
        <strain evidence="2 3">MW4</strain>
    </source>
</reference>
<dbReference type="SUPFAM" id="SSF54593">
    <property type="entry name" value="Glyoxalase/Bleomycin resistance protein/Dihydroxybiphenyl dioxygenase"/>
    <property type="match status" value="2"/>
</dbReference>
<protein>
    <submittedName>
        <fullName evidence="2">VOC family protein</fullName>
    </submittedName>
</protein>
<dbReference type="EMBL" id="JAUCGQ010000001">
    <property type="protein sequence ID" value="MDM7855086.1"/>
    <property type="molecule type" value="Genomic_DNA"/>
</dbReference>
<evidence type="ECO:0000313" key="2">
    <source>
        <dbReference type="EMBL" id="MDM7855086.1"/>
    </source>
</evidence>
<proteinExistence type="predicted"/>
<dbReference type="Proteomes" id="UP001529338">
    <property type="component" value="Unassembled WGS sequence"/>
</dbReference>
<dbReference type="CDD" id="cd06587">
    <property type="entry name" value="VOC"/>
    <property type="match status" value="1"/>
</dbReference>
<name>A0ABT7SFX0_9CELL</name>
<accession>A0ABT7SFX0</accession>
<sequence length="268" mass="29128">MITGFHVLLPSDDPAADREFLRDRLGWPWVEDAASGDGWLIFGLPPAELGVHPGASGLLGQGATLFLMCDDLERTLADLARRGVEPEAPPREAGYGLVTSIALPSGATLGLYEPHHESPLTSGATVSDARRDAAPRLPTPTRHANIEVTLVSTVLECLDARELADFYERLLGWTRVSEDEDWAQLRPPAGGSGLSFSSDPRYRPPVWPATDDHQQMELHPDFLVDDLARGVEHALACGSRLADFQPQEHVRVLIDPAGHPFCFFDAAG</sequence>
<dbReference type="InterPro" id="IPR004360">
    <property type="entry name" value="Glyas_Fos-R_dOase_dom"/>
</dbReference>
<dbReference type="InterPro" id="IPR037523">
    <property type="entry name" value="VOC_core"/>
</dbReference>
<dbReference type="Gene3D" id="3.10.180.10">
    <property type="entry name" value="2,3-Dihydroxybiphenyl 1,2-Dioxygenase, domain 1"/>
    <property type="match status" value="2"/>
</dbReference>
<dbReference type="PANTHER" id="PTHR35908">
    <property type="entry name" value="HYPOTHETICAL FUSION PROTEIN"/>
    <property type="match status" value="1"/>
</dbReference>
<dbReference type="InterPro" id="IPR041581">
    <property type="entry name" value="Glyoxalase_6"/>
</dbReference>
<dbReference type="InterPro" id="IPR029068">
    <property type="entry name" value="Glyas_Bleomycin-R_OHBP_Dase"/>
</dbReference>
<dbReference type="Pfam" id="PF18029">
    <property type="entry name" value="Glyoxalase_6"/>
    <property type="match status" value="1"/>
</dbReference>
<organism evidence="2 3">
    <name type="scientific">Cellulomonas alba</name>
    <dbReference type="NCBI Taxonomy" id="3053467"/>
    <lineage>
        <taxon>Bacteria</taxon>
        <taxon>Bacillati</taxon>
        <taxon>Actinomycetota</taxon>
        <taxon>Actinomycetes</taxon>
        <taxon>Micrococcales</taxon>
        <taxon>Cellulomonadaceae</taxon>
        <taxon>Cellulomonas</taxon>
    </lineage>
</organism>